<dbReference type="FunFam" id="1.20.1270.10:FF:000002">
    <property type="entry name" value="Heat shock 70 kDa protein 4"/>
    <property type="match status" value="1"/>
</dbReference>
<feature type="coiled-coil region" evidence="7">
    <location>
        <begin position="571"/>
        <end position="598"/>
    </location>
</feature>
<dbReference type="PANTHER" id="PTHR45639">
    <property type="entry name" value="HSC70CB, ISOFORM G-RELATED"/>
    <property type="match status" value="1"/>
</dbReference>
<evidence type="ECO:0000313" key="9">
    <source>
        <dbReference type="EMBL" id="WPG97609.1"/>
    </source>
</evidence>
<evidence type="ECO:0000256" key="1">
    <source>
        <dbReference type="ARBA" id="ARBA00004496"/>
    </source>
</evidence>
<keyword evidence="6" id="KW-0346">Stress response</keyword>
<dbReference type="GO" id="GO:0005524">
    <property type="term" value="F:ATP binding"/>
    <property type="evidence" value="ECO:0007669"/>
    <property type="project" value="UniProtKB-KW"/>
</dbReference>
<reference evidence="9 10" key="1">
    <citation type="submission" date="2023-11" db="EMBL/GenBank/DDBJ databases">
        <title>An acidophilic fungus is an integral part of prey digestion in a carnivorous sundew plant.</title>
        <authorList>
            <person name="Tsai I.J."/>
        </authorList>
    </citation>
    <scope>NUCLEOTIDE SEQUENCE [LARGE SCALE GENOMIC DNA]</scope>
    <source>
        <strain evidence="9">169a</strain>
    </source>
</reference>
<feature type="region of interest" description="Disordered" evidence="8">
    <location>
        <begin position="663"/>
        <end position="726"/>
    </location>
</feature>
<evidence type="ECO:0000256" key="5">
    <source>
        <dbReference type="ARBA" id="ARBA00022840"/>
    </source>
</evidence>
<dbReference type="FunFam" id="3.90.640.10:FF:000004">
    <property type="entry name" value="Heat shock 70 kDa protein 4"/>
    <property type="match status" value="1"/>
</dbReference>
<dbReference type="FunFam" id="3.30.30.30:FF:000002">
    <property type="entry name" value="Heat shock 70 kDa protein 4"/>
    <property type="match status" value="1"/>
</dbReference>
<dbReference type="InterPro" id="IPR043129">
    <property type="entry name" value="ATPase_NBD"/>
</dbReference>
<dbReference type="Gene3D" id="3.30.420.40">
    <property type="match status" value="2"/>
</dbReference>
<accession>A0AAQ3LXD1</accession>
<dbReference type="PANTHER" id="PTHR45639:SF4">
    <property type="entry name" value="HSC70CB, ISOFORM G"/>
    <property type="match status" value="1"/>
</dbReference>
<dbReference type="SUPFAM" id="SSF100934">
    <property type="entry name" value="Heat shock protein 70kD (HSP70), C-terminal subdomain"/>
    <property type="match status" value="1"/>
</dbReference>
<dbReference type="Gene3D" id="2.60.34.10">
    <property type="entry name" value="Substrate Binding Domain Of DNAk, Chain A, domain 1"/>
    <property type="match status" value="1"/>
</dbReference>
<evidence type="ECO:0000256" key="3">
    <source>
        <dbReference type="ARBA" id="ARBA00022490"/>
    </source>
</evidence>
<dbReference type="AlphaFoldDB" id="A0AAQ3LXD1"/>
<evidence type="ECO:0000256" key="7">
    <source>
        <dbReference type="SAM" id="Coils"/>
    </source>
</evidence>
<sequence>MSVVGLDFGTQNAVIAVARNKGVDVITNEVSNRATPSLVGFGPKSRYLGEAAKTQEVSNLKNTVGSLTRLAGRSINDPDVQIEQDFVSAKLVDVNGTVGAEVKYMGKNETFTAAQLAAMFLTRVRQTASAELKLPVNDMVISVPAWYSDAQRRTILDAAEIAGLKVLRLINETTATALGYGITKLDLPGPEEKPRRTAFIDIGYSNYTCSICEFRKGELKVVSTAYDRHFGGRDFDKALMEHFRNEFKEKNKIDIYENPKARVRVAAAVEKLKKVLSANAGAPLNIESLMNDIDVSGFLKREELEQLVAPLLARATVPLEQALADAKLQPEDIDFVELVGGCTRVPALKTAIQNFFGGKTLNFTLNADEAIARGCAFSCAILSPVFRVRDFSVQDIVNYPIEFTWEKSPDIPDEDTSLTVFNKGNVMPSTKILTFYRKQPFDLEAKYAKPDGLPGKMNPWIGRFSVKGVKADDKNDFMICKLKARLNIHGVLNVEQGYYVEEQEVEEPIPEPKEKEGDAMETDEKSNGEPAAPKTRKVKKQIRKGDLPLSSATASLEESVRNAFTEKEGQMIAEDKLVADTEDKKNELESEIYAMRNKIEEPYESNGYADFASEEEKQKVKDKCETLEDWLYEDGEDATKAQYIAKFEELRASAGPIIQRFNDRRMEDEEARRAAAEAAAAQKKAEEEAKKAAEAEKRKEEESSKADEEMKDAPAEGEKLADVEEA</sequence>
<dbReference type="FunFam" id="2.60.34.10:FF:000011">
    <property type="entry name" value="Heat shock protein hsp88"/>
    <property type="match status" value="1"/>
</dbReference>
<dbReference type="PROSITE" id="PS01036">
    <property type="entry name" value="HSP70_3"/>
    <property type="match status" value="1"/>
</dbReference>
<dbReference type="Gene3D" id="3.30.30.30">
    <property type="match status" value="1"/>
</dbReference>
<dbReference type="Proteomes" id="UP001303373">
    <property type="component" value="Chromosome 1"/>
</dbReference>
<dbReference type="InterPro" id="IPR013126">
    <property type="entry name" value="Hsp_70_fam"/>
</dbReference>
<dbReference type="FunFam" id="3.30.420.40:FF:000171">
    <property type="entry name" value="Heat shock 70 kDa protein 4"/>
    <property type="match status" value="2"/>
</dbReference>
<feature type="compositionally biased region" description="Basic and acidic residues" evidence="8">
    <location>
        <begin position="683"/>
        <end position="726"/>
    </location>
</feature>
<name>A0AAQ3LXD1_9PEZI</name>
<dbReference type="SUPFAM" id="SSF100920">
    <property type="entry name" value="Heat shock protein 70kD (HSP70), peptide-binding domain"/>
    <property type="match status" value="1"/>
</dbReference>
<dbReference type="InterPro" id="IPR029047">
    <property type="entry name" value="HSP70_peptide-bd_sf"/>
</dbReference>
<keyword evidence="10" id="KW-1185">Reference proteome</keyword>
<dbReference type="EMBL" id="CP138580">
    <property type="protein sequence ID" value="WPG97609.1"/>
    <property type="molecule type" value="Genomic_DNA"/>
</dbReference>
<evidence type="ECO:0000256" key="4">
    <source>
        <dbReference type="ARBA" id="ARBA00022741"/>
    </source>
</evidence>
<feature type="region of interest" description="Disordered" evidence="8">
    <location>
        <begin position="503"/>
        <end position="543"/>
    </location>
</feature>
<dbReference type="GO" id="GO:0005829">
    <property type="term" value="C:cytosol"/>
    <property type="evidence" value="ECO:0007669"/>
    <property type="project" value="TreeGrafter"/>
</dbReference>
<feature type="compositionally biased region" description="Basic and acidic residues" evidence="8">
    <location>
        <begin position="663"/>
        <end position="675"/>
    </location>
</feature>
<dbReference type="InterPro" id="IPR029048">
    <property type="entry name" value="HSP70_C_sf"/>
</dbReference>
<dbReference type="Pfam" id="PF00012">
    <property type="entry name" value="HSP70"/>
    <property type="match status" value="1"/>
</dbReference>
<dbReference type="GO" id="GO:0140662">
    <property type="term" value="F:ATP-dependent protein folding chaperone"/>
    <property type="evidence" value="ECO:0007669"/>
    <property type="project" value="InterPro"/>
</dbReference>
<evidence type="ECO:0000313" key="10">
    <source>
        <dbReference type="Proteomes" id="UP001303373"/>
    </source>
</evidence>
<keyword evidence="4" id="KW-0547">Nucleotide-binding</keyword>
<dbReference type="PRINTS" id="PR00301">
    <property type="entry name" value="HEATSHOCK70"/>
</dbReference>
<feature type="compositionally biased region" description="Basic and acidic residues" evidence="8">
    <location>
        <begin position="510"/>
        <end position="527"/>
    </location>
</feature>
<keyword evidence="5" id="KW-0067">ATP-binding</keyword>
<evidence type="ECO:0000256" key="6">
    <source>
        <dbReference type="ARBA" id="ARBA00023016"/>
    </source>
</evidence>
<comment type="similarity">
    <text evidence="2">Belongs to the heat shock protein 70 family.</text>
</comment>
<dbReference type="CDD" id="cd24094">
    <property type="entry name" value="ASKHA_NBD_HSP70_ScSse"/>
    <property type="match status" value="1"/>
</dbReference>
<evidence type="ECO:0000256" key="2">
    <source>
        <dbReference type="ARBA" id="ARBA00007381"/>
    </source>
</evidence>
<dbReference type="GO" id="GO:0005634">
    <property type="term" value="C:nucleus"/>
    <property type="evidence" value="ECO:0007669"/>
    <property type="project" value="TreeGrafter"/>
</dbReference>
<dbReference type="InterPro" id="IPR018181">
    <property type="entry name" value="Heat_shock_70_CS"/>
</dbReference>
<keyword evidence="7" id="KW-0175">Coiled coil</keyword>
<comment type="subcellular location">
    <subcellularLocation>
        <location evidence="1">Cytoplasm</location>
    </subcellularLocation>
</comment>
<dbReference type="Gene3D" id="1.20.1270.10">
    <property type="match status" value="1"/>
</dbReference>
<proteinExistence type="inferred from homology"/>
<organism evidence="9 10">
    <name type="scientific">Acrodontium crateriforme</name>
    <dbReference type="NCBI Taxonomy" id="150365"/>
    <lineage>
        <taxon>Eukaryota</taxon>
        <taxon>Fungi</taxon>
        <taxon>Dikarya</taxon>
        <taxon>Ascomycota</taxon>
        <taxon>Pezizomycotina</taxon>
        <taxon>Dothideomycetes</taxon>
        <taxon>Dothideomycetidae</taxon>
        <taxon>Mycosphaerellales</taxon>
        <taxon>Teratosphaeriaceae</taxon>
        <taxon>Acrodontium</taxon>
    </lineage>
</organism>
<protein>
    <submittedName>
        <fullName evidence="9">HSP70-domain-containing protein</fullName>
    </submittedName>
</protein>
<gene>
    <name evidence="9" type="ORF">R9X50_00038900</name>
</gene>
<keyword evidence="3" id="KW-0963">Cytoplasm</keyword>
<evidence type="ECO:0000256" key="8">
    <source>
        <dbReference type="SAM" id="MobiDB-lite"/>
    </source>
</evidence>
<dbReference type="Gene3D" id="3.90.640.10">
    <property type="entry name" value="Actin, Chain A, domain 4"/>
    <property type="match status" value="1"/>
</dbReference>
<dbReference type="SUPFAM" id="SSF53067">
    <property type="entry name" value="Actin-like ATPase domain"/>
    <property type="match status" value="2"/>
</dbReference>